<name>A0A178Z2P7_9EURO</name>
<proteinExistence type="predicted"/>
<reference evidence="1 2" key="1">
    <citation type="submission" date="2016-04" db="EMBL/GenBank/DDBJ databases">
        <title>Draft genome of Fonsecaea erecta CBS 125763.</title>
        <authorList>
            <person name="Weiss V.A."/>
            <person name="Vicente V.A."/>
            <person name="Raittz R.T."/>
            <person name="Moreno L.F."/>
            <person name="De Souza E.M."/>
            <person name="Pedrosa F.O."/>
            <person name="Steffens M.B."/>
            <person name="Faoro H."/>
            <person name="Tadra-Sfeir M.Z."/>
            <person name="Najafzadeh M.J."/>
            <person name="Felipe M.S."/>
            <person name="Teixeira M."/>
            <person name="Sun J."/>
            <person name="Xi L."/>
            <person name="Gomes R."/>
            <person name="De Azevedo C.M."/>
            <person name="Salgado C.G."/>
            <person name="Da Silva M.B."/>
            <person name="Nascimento M.F."/>
            <person name="Queiroz-Telles F."/>
            <person name="Attili D.S."/>
            <person name="Gorbushina A."/>
        </authorList>
    </citation>
    <scope>NUCLEOTIDE SEQUENCE [LARGE SCALE GENOMIC DNA]</scope>
    <source>
        <strain evidence="1 2">CBS 125763</strain>
    </source>
</reference>
<dbReference type="EMBL" id="LVYI01000017">
    <property type="protein sequence ID" value="OAP53974.1"/>
    <property type="molecule type" value="Genomic_DNA"/>
</dbReference>
<evidence type="ECO:0000313" key="1">
    <source>
        <dbReference type="EMBL" id="OAP53974.1"/>
    </source>
</evidence>
<dbReference type="AlphaFoldDB" id="A0A178Z2P7"/>
<dbReference type="GeneID" id="30016021"/>
<organism evidence="1 2">
    <name type="scientific">Fonsecaea erecta</name>
    <dbReference type="NCBI Taxonomy" id="1367422"/>
    <lineage>
        <taxon>Eukaryota</taxon>
        <taxon>Fungi</taxon>
        <taxon>Dikarya</taxon>
        <taxon>Ascomycota</taxon>
        <taxon>Pezizomycotina</taxon>
        <taxon>Eurotiomycetes</taxon>
        <taxon>Chaetothyriomycetidae</taxon>
        <taxon>Chaetothyriales</taxon>
        <taxon>Herpotrichiellaceae</taxon>
        <taxon>Fonsecaea</taxon>
    </lineage>
</organism>
<accession>A0A178Z2P7</accession>
<gene>
    <name evidence="1" type="ORF">AYL99_11854</name>
</gene>
<evidence type="ECO:0000313" key="2">
    <source>
        <dbReference type="Proteomes" id="UP000078343"/>
    </source>
</evidence>
<comment type="caution">
    <text evidence="1">The sequence shown here is derived from an EMBL/GenBank/DDBJ whole genome shotgun (WGS) entry which is preliminary data.</text>
</comment>
<protein>
    <submittedName>
        <fullName evidence="1">Uncharacterized protein</fullName>
    </submittedName>
</protein>
<dbReference type="RefSeq" id="XP_018687341.1">
    <property type="nucleotide sequence ID" value="XM_018843358.1"/>
</dbReference>
<sequence>MDSPPDTPSPPPGLPPTGEDQFRHLLTFAQDVAANRMTLKPDHLPLTFDIHRESWVKLWSEEEGIFLTCVEARWFRYFYDSSRSLLTILPPLSYRHQAICTLLMRLAYDAKSKLASTFENETSIMRGEGILEDKMSIMCSSGAQMSTGVYAESEKQPDILIQWHKSVIGVHAHTIVEIGLSQSLDDLQDLARFWLNGDTHIQRVVLIDIIETPKFDLHTKASQIENLPCFKDPTQKFQRDESTGAISFAGFTAVGESMIIWEAWERDATGVPQSTFHEAFSFGEIPSKDLPFFTIARNVYGDRTTWRGMDTSVTPELIQKFWREEWVRASWTDACERMHPFVGVQRANEIWWEARARDFAPLPTEPTASGSVHSAGG</sequence>
<dbReference type="Proteomes" id="UP000078343">
    <property type="component" value="Unassembled WGS sequence"/>
</dbReference>
<keyword evidence="2" id="KW-1185">Reference proteome</keyword>
<dbReference type="OrthoDB" id="76567at2759"/>